<gene>
    <name evidence="1" type="ORF">NBRC116585_17730</name>
</gene>
<evidence type="ECO:0000313" key="2">
    <source>
        <dbReference type="Proteomes" id="UP001481413"/>
    </source>
</evidence>
<dbReference type="PROSITE" id="PS51257">
    <property type="entry name" value="PROKAR_LIPOPROTEIN"/>
    <property type="match status" value="1"/>
</dbReference>
<name>A0ABP9ZZT5_9GAMM</name>
<dbReference type="InterPro" id="IPR042268">
    <property type="entry name" value="BamC_C"/>
</dbReference>
<comment type="caution">
    <text evidence="1">The sequence shown here is derived from an EMBL/GenBank/DDBJ whole genome shotgun (WGS) entry which is preliminary data.</text>
</comment>
<dbReference type="Proteomes" id="UP001481413">
    <property type="component" value="Unassembled WGS sequence"/>
</dbReference>
<dbReference type="RefSeq" id="WP_353294688.1">
    <property type="nucleotide sequence ID" value="NZ_BAABWH010000004.1"/>
</dbReference>
<dbReference type="Pfam" id="PF06804">
    <property type="entry name" value="Lipoprotein_18"/>
    <property type="match status" value="1"/>
</dbReference>
<evidence type="ECO:0000313" key="1">
    <source>
        <dbReference type="EMBL" id="GAA6145655.1"/>
    </source>
</evidence>
<organism evidence="1 2">
    <name type="scientific">Thalassolituus maritimus</name>
    <dbReference type="NCBI Taxonomy" id="484498"/>
    <lineage>
        <taxon>Bacteria</taxon>
        <taxon>Pseudomonadati</taxon>
        <taxon>Pseudomonadota</taxon>
        <taxon>Gammaproteobacteria</taxon>
        <taxon>Oceanospirillales</taxon>
        <taxon>Oceanospirillaceae</taxon>
        <taxon>Thalassolituus</taxon>
    </lineage>
</organism>
<evidence type="ECO:0008006" key="3">
    <source>
        <dbReference type="Google" id="ProtNLM"/>
    </source>
</evidence>
<keyword evidence="2" id="KW-1185">Reference proteome</keyword>
<dbReference type="Gene3D" id="3.30.310.170">
    <property type="entry name" value="Outer membrane protein assembly factor BamC"/>
    <property type="match status" value="1"/>
</dbReference>
<accession>A0ABP9ZZT5</accession>
<sequence length="213" mass="23701">MRLILLAGLAVLSTGCSWILGDNQALSYLDVQESAETQVPEGITLNTYDRFPVPEVEGDTGPGEEFITPVPERLTVAREESEPTSLSDFKRTLNPRFVRDGAGTLTLQVDARFALAWSRVADALASTDIRLTDLNRSIGTYFLELPNPEAEADDRSWWGRLWGDRIEPVLGYQLKMIEAGEGVYLTLQQDAETLAEEALTRSVLDQVKQQLEQ</sequence>
<dbReference type="EMBL" id="BAABWH010000004">
    <property type="protein sequence ID" value="GAA6145655.1"/>
    <property type="molecule type" value="Genomic_DNA"/>
</dbReference>
<protein>
    <recommendedName>
        <fullName evidence="3">Outer membrane protein assembly factor BamC</fullName>
    </recommendedName>
</protein>
<reference evidence="1 2" key="1">
    <citation type="submission" date="2024-04" db="EMBL/GenBank/DDBJ databases">
        <title>Draft genome sequence of Thalassolituus maritimus NBRC 116585.</title>
        <authorList>
            <person name="Miyakawa T."/>
            <person name="Kusuya Y."/>
            <person name="Miura T."/>
        </authorList>
    </citation>
    <scope>NUCLEOTIDE SEQUENCE [LARGE SCALE GENOMIC DNA]</scope>
    <source>
        <strain evidence="1 2">5NW40-0001</strain>
    </source>
</reference>
<proteinExistence type="predicted"/>
<dbReference type="InterPro" id="IPR010653">
    <property type="entry name" value="NlpB/DapX"/>
</dbReference>